<evidence type="ECO:0000313" key="2">
    <source>
        <dbReference type="Proteomes" id="UP000215224"/>
    </source>
</evidence>
<keyword evidence="2" id="KW-1185">Reference proteome</keyword>
<organism evidence="1 2">
    <name type="scientific">Sutcliffiella cohnii</name>
    <dbReference type="NCBI Taxonomy" id="33932"/>
    <lineage>
        <taxon>Bacteria</taxon>
        <taxon>Bacillati</taxon>
        <taxon>Bacillota</taxon>
        <taxon>Bacilli</taxon>
        <taxon>Bacillales</taxon>
        <taxon>Bacillaceae</taxon>
        <taxon>Sutcliffiella</taxon>
    </lineage>
</organism>
<dbReference type="RefSeq" id="WP_066416919.1">
    <property type="nucleotide sequence ID" value="NZ_CP018866.1"/>
</dbReference>
<evidence type="ECO:0000313" key="1">
    <source>
        <dbReference type="EMBL" id="AST91130.1"/>
    </source>
</evidence>
<reference evidence="1 2" key="1">
    <citation type="submission" date="2016-12" db="EMBL/GenBank/DDBJ databases">
        <title>The whole genome sequencing and assembly of Bacillus cohnii DSM 6307T strain.</title>
        <authorList>
            <person name="Lee Y.-J."/>
            <person name="Yi H."/>
            <person name="Bahn Y.-S."/>
            <person name="Kim J.F."/>
            <person name="Lee D.-W."/>
        </authorList>
    </citation>
    <scope>NUCLEOTIDE SEQUENCE [LARGE SCALE GENOMIC DNA]</scope>
    <source>
        <strain evidence="1 2">DSM 6307</strain>
    </source>
</reference>
<name>A0A223KNQ5_9BACI</name>
<dbReference type="Proteomes" id="UP000215224">
    <property type="component" value="Chromosome"/>
</dbReference>
<dbReference type="AlphaFoldDB" id="A0A223KNQ5"/>
<sequence length="86" mass="9883">MKIAAPIAKIGYHQGDYLNVVAKDAEPREFYEVTVQKMANDGINDYVIRDSHFISNYYSPKLEESLLYQTNSDTSDRTETWMGLTN</sequence>
<protein>
    <submittedName>
        <fullName evidence="1">Uncharacterized protein</fullName>
    </submittedName>
</protein>
<accession>A0A223KNQ5</accession>
<dbReference type="STRING" id="1314751.GCA_001591425_02639"/>
<dbReference type="EMBL" id="CP018866">
    <property type="protein sequence ID" value="AST91130.1"/>
    <property type="molecule type" value="Genomic_DNA"/>
</dbReference>
<proteinExistence type="predicted"/>
<dbReference type="KEGG" id="bcoh:BC6307_07475"/>
<gene>
    <name evidence="1" type="ORF">BC6307_07475</name>
</gene>